<dbReference type="GO" id="GO:0003723">
    <property type="term" value="F:RNA binding"/>
    <property type="evidence" value="ECO:0007669"/>
    <property type="project" value="UniProtKB-KW"/>
</dbReference>
<evidence type="ECO:0000313" key="6">
    <source>
        <dbReference type="EMBL" id="ANP47410.1"/>
    </source>
</evidence>
<dbReference type="RefSeq" id="WP_066773490.1">
    <property type="nucleotide sequence ID" value="NZ_CP013244.1"/>
</dbReference>
<keyword evidence="1 3" id="KW-0694">RNA-binding</keyword>
<keyword evidence="7" id="KW-1185">Reference proteome</keyword>
<dbReference type="EMBL" id="CP013244">
    <property type="protein sequence ID" value="ANP47410.1"/>
    <property type="molecule type" value="Genomic_DNA"/>
</dbReference>
<evidence type="ECO:0000256" key="2">
    <source>
        <dbReference type="ARBA" id="ARBA00029460"/>
    </source>
</evidence>
<dbReference type="KEGG" id="cbot:ATE48_16570"/>
<dbReference type="Pfam" id="PF01479">
    <property type="entry name" value="S4"/>
    <property type="match status" value="1"/>
</dbReference>
<dbReference type="InterPro" id="IPR002942">
    <property type="entry name" value="S4_RNA-bd"/>
</dbReference>
<dbReference type="AlphaFoldDB" id="A0A1B1ALK5"/>
<reference evidence="6 7" key="1">
    <citation type="submission" date="2015-11" db="EMBL/GenBank/DDBJ databases">
        <title>Whole-Genome Sequence of Candidatus Oderbacter manganicum from the National Park Lower Oder Valley, Germany.</title>
        <authorList>
            <person name="Braun B."/>
            <person name="Liere K."/>
            <person name="Szewzyk U."/>
        </authorList>
    </citation>
    <scope>NUCLEOTIDE SEQUENCE [LARGE SCALE GENOMIC DNA]</scope>
    <source>
        <strain evidence="6 7">OTSz_A_272</strain>
    </source>
</reference>
<evidence type="ECO:0000256" key="1">
    <source>
        <dbReference type="ARBA" id="ARBA00022884"/>
    </source>
</evidence>
<dbReference type="NCBIfam" id="TIGR00478">
    <property type="entry name" value="tly"/>
    <property type="match status" value="1"/>
</dbReference>
<proteinExistence type="inferred from homology"/>
<gene>
    <name evidence="6" type="ORF">ATE48_16570</name>
</gene>
<dbReference type="CDD" id="cd02440">
    <property type="entry name" value="AdoMet_MTases"/>
    <property type="match status" value="1"/>
</dbReference>
<sequence length="241" mass="24989">MSRVRADLLLVARGLVESRAKARAAIEAGGVLAGGVVVAKPSDLIAEDATLDVTAPHPWVSRGGVKLVGALDAFSVDPKGRICLDVGASTGGFTHVLLSRGAACVYAVDVGRDQLHASLRGDPRVVSLEQTDARSLSRTQIAEPPSLIVCDASFIGASKVLTTPFALASDQADAIVLIKPQFEAGPKAGRAGVLDEEIARTAAQSAIDALDGREGFHLVASVDSPIRGGEGNLERLAHFKR</sequence>
<dbReference type="InterPro" id="IPR047048">
    <property type="entry name" value="TlyA"/>
</dbReference>
<dbReference type="OrthoDB" id="9784736at2"/>
<organism evidence="6 7">
    <name type="scientific">Candidatus Viadribacter manganicus</name>
    <dbReference type="NCBI Taxonomy" id="1759059"/>
    <lineage>
        <taxon>Bacteria</taxon>
        <taxon>Pseudomonadati</taxon>
        <taxon>Pseudomonadota</taxon>
        <taxon>Alphaproteobacteria</taxon>
        <taxon>Hyphomonadales</taxon>
        <taxon>Hyphomonadaceae</taxon>
        <taxon>Candidatus Viadribacter</taxon>
    </lineage>
</organism>
<feature type="domain" description="Ribosomal RNA methyltransferase FtsJ" evidence="5">
    <location>
        <begin position="59"/>
        <end position="237"/>
    </location>
</feature>
<dbReference type="Gene3D" id="3.40.50.150">
    <property type="entry name" value="Vaccinia Virus protein VP39"/>
    <property type="match status" value="1"/>
</dbReference>
<evidence type="ECO:0000259" key="5">
    <source>
        <dbReference type="Pfam" id="PF01728"/>
    </source>
</evidence>
<dbReference type="Proteomes" id="UP000092498">
    <property type="component" value="Chromosome"/>
</dbReference>
<dbReference type="InterPro" id="IPR029063">
    <property type="entry name" value="SAM-dependent_MTases_sf"/>
</dbReference>
<evidence type="ECO:0000256" key="3">
    <source>
        <dbReference type="PROSITE-ProRule" id="PRU00182"/>
    </source>
</evidence>
<dbReference type="InParanoid" id="A0A1B1ALK5"/>
<evidence type="ECO:0000313" key="7">
    <source>
        <dbReference type="Proteomes" id="UP000092498"/>
    </source>
</evidence>
<dbReference type="PANTHER" id="PTHR32319">
    <property type="entry name" value="BACTERIAL HEMOLYSIN-LIKE PROTEIN"/>
    <property type="match status" value="1"/>
</dbReference>
<dbReference type="PIRSF" id="PIRSF005578">
    <property type="entry name" value="TlyA"/>
    <property type="match status" value="1"/>
</dbReference>
<dbReference type="InterPro" id="IPR002877">
    <property type="entry name" value="RNA_MeTrfase_FtsJ_dom"/>
</dbReference>
<dbReference type="STRING" id="1759059.ATE48_16570"/>
<accession>A0A1B1ALK5</accession>
<feature type="domain" description="RNA-binding S4" evidence="4">
    <location>
        <begin position="5"/>
        <end position="47"/>
    </location>
</feature>
<dbReference type="SUPFAM" id="SSF53335">
    <property type="entry name" value="S-adenosyl-L-methionine-dependent methyltransferases"/>
    <property type="match status" value="1"/>
</dbReference>
<comment type="similarity">
    <text evidence="2">Belongs to the TlyA family.</text>
</comment>
<dbReference type="InterPro" id="IPR004538">
    <property type="entry name" value="Hemolysin_A/TlyA"/>
</dbReference>
<dbReference type="InterPro" id="IPR036986">
    <property type="entry name" value="S4_RNA-bd_sf"/>
</dbReference>
<dbReference type="Pfam" id="PF01728">
    <property type="entry name" value="FtsJ"/>
    <property type="match status" value="1"/>
</dbReference>
<dbReference type="GO" id="GO:0008168">
    <property type="term" value="F:methyltransferase activity"/>
    <property type="evidence" value="ECO:0007669"/>
    <property type="project" value="InterPro"/>
</dbReference>
<dbReference type="PANTHER" id="PTHR32319:SF0">
    <property type="entry name" value="BACTERIAL HEMOLYSIN-LIKE PROTEIN"/>
    <property type="match status" value="1"/>
</dbReference>
<dbReference type="Gene3D" id="3.10.290.10">
    <property type="entry name" value="RNA-binding S4 domain"/>
    <property type="match status" value="1"/>
</dbReference>
<evidence type="ECO:0000259" key="4">
    <source>
        <dbReference type="Pfam" id="PF01479"/>
    </source>
</evidence>
<name>A0A1B1ALK5_9PROT</name>
<dbReference type="PROSITE" id="PS50889">
    <property type="entry name" value="S4"/>
    <property type="match status" value="1"/>
</dbReference>
<protein>
    <submittedName>
        <fullName evidence="6">Hemolysin</fullName>
    </submittedName>
</protein>
<dbReference type="SUPFAM" id="SSF55174">
    <property type="entry name" value="Alpha-L RNA-binding motif"/>
    <property type="match status" value="1"/>
</dbReference>
<dbReference type="GO" id="GO:0032259">
    <property type="term" value="P:methylation"/>
    <property type="evidence" value="ECO:0007669"/>
    <property type="project" value="InterPro"/>
</dbReference>